<dbReference type="Proteomes" id="UP000265520">
    <property type="component" value="Unassembled WGS sequence"/>
</dbReference>
<keyword evidence="3" id="KW-1185">Reference proteome</keyword>
<evidence type="ECO:0000256" key="1">
    <source>
        <dbReference type="SAM" id="MobiDB-lite"/>
    </source>
</evidence>
<comment type="caution">
    <text evidence="2">The sequence shown here is derived from an EMBL/GenBank/DDBJ whole genome shotgun (WGS) entry which is preliminary data.</text>
</comment>
<reference evidence="2 3" key="1">
    <citation type="journal article" date="2018" name="Front. Plant Sci.">
        <title>Red Clover (Trifolium pratense) and Zigzag Clover (T. medium) - A Picture of Genomic Similarities and Differences.</title>
        <authorList>
            <person name="Dluhosova J."/>
            <person name="Istvanek J."/>
            <person name="Nedelnik J."/>
            <person name="Repkova J."/>
        </authorList>
    </citation>
    <scope>NUCLEOTIDE SEQUENCE [LARGE SCALE GENOMIC DNA]</scope>
    <source>
        <strain evidence="3">cv. 10/8</strain>
        <tissue evidence="2">Leaf</tissue>
    </source>
</reference>
<evidence type="ECO:0000313" key="3">
    <source>
        <dbReference type="Proteomes" id="UP000265520"/>
    </source>
</evidence>
<protein>
    <submittedName>
        <fullName evidence="2">Uncharacterized protein</fullName>
    </submittedName>
</protein>
<dbReference type="AlphaFoldDB" id="A0A392TRF7"/>
<feature type="non-terminal residue" evidence="2">
    <location>
        <position position="1"/>
    </location>
</feature>
<organism evidence="2 3">
    <name type="scientific">Trifolium medium</name>
    <dbReference type="NCBI Taxonomy" id="97028"/>
    <lineage>
        <taxon>Eukaryota</taxon>
        <taxon>Viridiplantae</taxon>
        <taxon>Streptophyta</taxon>
        <taxon>Embryophyta</taxon>
        <taxon>Tracheophyta</taxon>
        <taxon>Spermatophyta</taxon>
        <taxon>Magnoliopsida</taxon>
        <taxon>eudicotyledons</taxon>
        <taxon>Gunneridae</taxon>
        <taxon>Pentapetalae</taxon>
        <taxon>rosids</taxon>
        <taxon>fabids</taxon>
        <taxon>Fabales</taxon>
        <taxon>Fabaceae</taxon>
        <taxon>Papilionoideae</taxon>
        <taxon>50 kb inversion clade</taxon>
        <taxon>NPAAA clade</taxon>
        <taxon>Hologalegina</taxon>
        <taxon>IRL clade</taxon>
        <taxon>Trifolieae</taxon>
        <taxon>Trifolium</taxon>
    </lineage>
</organism>
<evidence type="ECO:0000313" key="2">
    <source>
        <dbReference type="EMBL" id="MCI62706.1"/>
    </source>
</evidence>
<proteinExistence type="predicted"/>
<dbReference type="EMBL" id="LXQA010623735">
    <property type="protein sequence ID" value="MCI62706.1"/>
    <property type="molecule type" value="Genomic_DNA"/>
</dbReference>
<feature type="region of interest" description="Disordered" evidence="1">
    <location>
        <begin position="1"/>
        <end position="28"/>
    </location>
</feature>
<sequence length="28" mass="2633">TPAAGPPHRSGSGGGATATAAGHRHPKK</sequence>
<name>A0A392TRF7_9FABA</name>
<accession>A0A392TRF7</accession>